<comment type="similarity">
    <text evidence="1">In the N-terminal section; belongs to the CRISPR-associated nuclease Cas3-HD family.</text>
</comment>
<gene>
    <name evidence="10" type="ORF">CferDRAFT_1480</name>
</gene>
<evidence type="ECO:0000256" key="7">
    <source>
        <dbReference type="ARBA" id="ARBA00022840"/>
    </source>
</evidence>
<dbReference type="GO" id="GO:0005524">
    <property type="term" value="F:ATP binding"/>
    <property type="evidence" value="ECO:0007669"/>
    <property type="project" value="UniProtKB-KW"/>
</dbReference>
<accession>Q0YSR1</accession>
<evidence type="ECO:0000256" key="4">
    <source>
        <dbReference type="ARBA" id="ARBA00022741"/>
    </source>
</evidence>
<dbReference type="AlphaFoldDB" id="Q0YSR1"/>
<dbReference type="InterPro" id="IPR048824">
    <property type="entry name" value="Cas3-like_C"/>
</dbReference>
<dbReference type="InterPro" id="IPR048823">
    <property type="entry name" value="Cas3_I-F_Cas2"/>
</dbReference>
<dbReference type="InterPro" id="IPR027417">
    <property type="entry name" value="P-loop_NTPase"/>
</dbReference>
<dbReference type="GO" id="GO:0046872">
    <property type="term" value="F:metal ion binding"/>
    <property type="evidence" value="ECO:0007669"/>
    <property type="project" value="UniProtKB-KW"/>
</dbReference>
<keyword evidence="3" id="KW-0479">Metal-binding</keyword>
<evidence type="ECO:0000256" key="6">
    <source>
        <dbReference type="ARBA" id="ARBA00022806"/>
    </source>
</evidence>
<dbReference type="NCBIfam" id="TIGR02562">
    <property type="entry name" value="cas3_yersinia"/>
    <property type="match status" value="1"/>
</dbReference>
<dbReference type="InterPro" id="IPR013395">
    <property type="entry name" value="CRISPR-assoc_Cas3_yers"/>
</dbReference>
<keyword evidence="4" id="KW-0547">Nucleotide-binding</keyword>
<keyword evidence="11" id="KW-1185">Reference proteome</keyword>
<evidence type="ECO:0000313" key="10">
    <source>
        <dbReference type="EMBL" id="EAT59332.1"/>
    </source>
</evidence>
<dbReference type="EMBL" id="AASE01000005">
    <property type="protein sequence ID" value="EAT59332.1"/>
    <property type="molecule type" value="Genomic_DNA"/>
</dbReference>
<dbReference type="PROSITE" id="PS51643">
    <property type="entry name" value="HD_CAS3"/>
    <property type="match status" value="1"/>
</dbReference>
<comment type="similarity">
    <text evidence="2">In the central section; belongs to the CRISPR-associated helicase Cas3 family.</text>
</comment>
<keyword evidence="6 10" id="KW-0347">Helicase</keyword>
<organism evidence="10 11">
    <name type="scientific">Chlorobium ferrooxidans DSM 13031</name>
    <dbReference type="NCBI Taxonomy" id="377431"/>
    <lineage>
        <taxon>Bacteria</taxon>
        <taxon>Pseudomonadati</taxon>
        <taxon>Chlorobiota</taxon>
        <taxon>Chlorobiia</taxon>
        <taxon>Chlorobiales</taxon>
        <taxon>Chlorobiaceae</taxon>
        <taxon>Chlorobium/Pelodictyon group</taxon>
        <taxon>Chlorobium</taxon>
    </lineage>
</organism>
<dbReference type="InterPro" id="IPR006483">
    <property type="entry name" value="CRISPR-assoc_Cas3_HD"/>
</dbReference>
<keyword evidence="8" id="KW-0051">Antiviral defense</keyword>
<dbReference type="GO" id="GO:0016787">
    <property type="term" value="F:hydrolase activity"/>
    <property type="evidence" value="ECO:0007669"/>
    <property type="project" value="UniProtKB-KW"/>
</dbReference>
<sequence>MNVLFVSECSKNALPETRRILDQFAERFGSRTWQTHITMEGLNTVKKLLKRTARRNSAIACHWIRGRDRTDLVWIVGNASQFNERGMVPTNSTERDVLRKKDENDWHTIQDIKILASISALFHDFGKANQGFQKKLTSKKPLADAYRHEWVSLRLFQAFVTKAIIGFADDNRAKDIAWLTCLADLGKGKSGKEPNTFFNALVKDGLEDNAPVSPFTTLPPLAQAIAWLIVTHHQLPKQQWQQLDGRLQKPQFNPKRLNSLLGQLGPEWNASRTEASKQEKSPFWAFNKLPINSVQWQIRARYLADSALKQPGLLSANWLDNIYSLHLARLGLMLADHYYSSLPEQPELGDVGFPLFANTDRDTGKCKQRLDEHLLGVENNARRVVQLLPMLERSLPRIARHKGFKQRSIDERYLWQDNAYDLACSIRGQAVTNGFFGINMASTGSGKTFANARIMYGLADPLIGARFTIALGLRTLTLQTGEAYRTRLGLESDDLAVMVGSSAVKTLFSLESDTKQEIQSQATGSESAELLLPDSYNYVHFDGALDIGPLKRWIQTTPSAQSLIAAPILTCTIDHLIGATEATKGGGQIAPMLRLLTSDLVLDEPDDFDIADLPALTRLVHWAGLLGCKILLSSATLPPSLVEGLFKAYSAGRAEFQKARGIPGLPVNICCAWFDEHKNSAISSCHHESSSFRQTHDKFVASRLKKLSTAPVRRRAIIVPLTSDNKQQNSIRADVAKQLYTLLHQLHKDHHSVDPQTQKKVSFGLIRLANIDPLIDIAQTLFSLGAEQNHQIRLCCYHSHHPLLVRSNIESSLDRLLDRKEPEKIFQDPLLRTMIDATSEDNLLIVVLATPVAEVGRDHDYDWAIVEPSSMRSIIQLAGRVKRHRPEPCVTPNIYLLGTNIKSLEHRKGKATYCRPGFETESFLLNTHDLENLLNPEQYVEIDASPRIMASKTLLPKDNLADLEHARLQALMLGQDNVFDVPVNIWWESQAVLAGEWQRATPFRNDPLGRQRFGLLLDEYEEVACFYDLEGAIPKATDGLFPRMELVKGERINPFIESDYLTMVNTLAERLSIDRRTCALRFGWVDLPKRGAEQGWQYHHVLGFRRFC</sequence>
<evidence type="ECO:0000259" key="9">
    <source>
        <dbReference type="PROSITE" id="PS51643"/>
    </source>
</evidence>
<keyword evidence="5" id="KW-0378">Hydrolase</keyword>
<dbReference type="OrthoDB" id="9810236at2"/>
<name>Q0YSR1_9CHLB</name>
<dbReference type="InterPro" id="IPR038257">
    <property type="entry name" value="CRISPR-assoc_Cas3_HD_sf"/>
</dbReference>
<evidence type="ECO:0000256" key="5">
    <source>
        <dbReference type="ARBA" id="ARBA00022801"/>
    </source>
</evidence>
<reference evidence="10 11" key="1">
    <citation type="submission" date="2006-07" db="EMBL/GenBank/DDBJ databases">
        <title>Annotation of the draft genome assembly of Chlorobium ferroxidans DSM 13031.</title>
        <authorList>
            <consortium name="US DOE Joint Genome Institute (JGI-ORNL)"/>
            <person name="Larimer F."/>
            <person name="Land M."/>
            <person name="Hauser L."/>
        </authorList>
    </citation>
    <scope>NUCLEOTIDE SEQUENCE [LARGE SCALE GENOMIC DNA]</scope>
    <source>
        <strain evidence="10 11">DSM 13031</strain>
    </source>
</reference>
<reference evidence="10 11" key="2">
    <citation type="submission" date="2006-07" db="EMBL/GenBank/DDBJ databases">
        <title>Sequencing of the draft genome and assembly of Chlorobium ferroxidans DSM 13031.</title>
        <authorList>
            <consortium name="US DOE Joint Genome Institute (JGI-PGF)"/>
            <person name="Copeland A."/>
            <person name="Lucas S."/>
            <person name="Lapidus A."/>
            <person name="Barry K."/>
            <person name="Glavina del Rio T."/>
            <person name="Dalin E."/>
            <person name="Tice H."/>
            <person name="Bruce D."/>
            <person name="Pitluck S."/>
            <person name="Richardson P."/>
        </authorList>
    </citation>
    <scope>NUCLEOTIDE SEQUENCE [LARGE SCALE GENOMIC DNA]</scope>
    <source>
        <strain evidence="10 11">DSM 13031</strain>
    </source>
</reference>
<protein>
    <submittedName>
        <fullName evidence="10">Helicases</fullName>
    </submittedName>
</protein>
<dbReference type="Pfam" id="PF21802">
    <property type="entry name" value="Cas3-like_C"/>
    <property type="match status" value="1"/>
</dbReference>
<dbReference type="Pfam" id="PF21384">
    <property type="entry name" value="Cas3_I-F_Cas2"/>
    <property type="match status" value="1"/>
</dbReference>
<feature type="domain" description="HD Cas3-type" evidence="9">
    <location>
        <begin position="102"/>
        <end position="338"/>
    </location>
</feature>
<evidence type="ECO:0000256" key="3">
    <source>
        <dbReference type="ARBA" id="ARBA00022723"/>
    </source>
</evidence>
<dbReference type="RefSeq" id="WP_006365988.1">
    <property type="nucleotide sequence ID" value="NZ_AASE01000005.1"/>
</dbReference>
<dbReference type="Proteomes" id="UP000004162">
    <property type="component" value="Unassembled WGS sequence"/>
</dbReference>
<comment type="caution">
    <text evidence="10">The sequence shown here is derived from an EMBL/GenBank/DDBJ whole genome shotgun (WGS) entry which is preliminary data.</text>
</comment>
<dbReference type="InterPro" id="IPR054712">
    <property type="entry name" value="Cas3-like_dom"/>
</dbReference>
<evidence type="ECO:0000256" key="2">
    <source>
        <dbReference type="ARBA" id="ARBA00009046"/>
    </source>
</evidence>
<keyword evidence="7" id="KW-0067">ATP-binding</keyword>
<dbReference type="SUPFAM" id="SSF52540">
    <property type="entry name" value="P-loop containing nucleoside triphosphate hydrolases"/>
    <property type="match status" value="1"/>
</dbReference>
<dbReference type="GO" id="GO:0004386">
    <property type="term" value="F:helicase activity"/>
    <property type="evidence" value="ECO:0007669"/>
    <property type="project" value="UniProtKB-KW"/>
</dbReference>
<evidence type="ECO:0000313" key="11">
    <source>
        <dbReference type="Proteomes" id="UP000004162"/>
    </source>
</evidence>
<proteinExistence type="inferred from homology"/>
<dbReference type="Gene3D" id="1.10.3210.30">
    <property type="match status" value="1"/>
</dbReference>
<evidence type="ECO:0000256" key="8">
    <source>
        <dbReference type="ARBA" id="ARBA00023118"/>
    </source>
</evidence>
<evidence type="ECO:0000256" key="1">
    <source>
        <dbReference type="ARBA" id="ARBA00006847"/>
    </source>
</evidence>
<dbReference type="GO" id="GO:0051607">
    <property type="term" value="P:defense response to virus"/>
    <property type="evidence" value="ECO:0007669"/>
    <property type="project" value="UniProtKB-KW"/>
</dbReference>
<dbReference type="Pfam" id="PF22590">
    <property type="entry name" value="Cas3-like_C_2"/>
    <property type="match status" value="1"/>
</dbReference>